<feature type="binding site" evidence="8">
    <location>
        <position position="133"/>
    </location>
    <ligand>
        <name>NAD(+)</name>
        <dbReference type="ChEBI" id="CHEBI:57540"/>
    </ligand>
</feature>
<feature type="binding site" evidence="8">
    <location>
        <position position="197"/>
    </location>
    <ligand>
        <name>NAD(+)</name>
        <dbReference type="ChEBI" id="CHEBI:57540"/>
    </ligand>
</feature>
<feature type="binding site" evidence="8">
    <location>
        <begin position="297"/>
        <end position="300"/>
    </location>
    <ligand>
        <name>NAD(+)</name>
        <dbReference type="ChEBI" id="CHEBI:57540"/>
    </ligand>
</feature>
<dbReference type="SUPFAM" id="SSF51735">
    <property type="entry name" value="NAD(P)-binding Rossmann-fold domains"/>
    <property type="match status" value="1"/>
</dbReference>
<dbReference type="SMART" id="SM01003">
    <property type="entry name" value="AlaDh_PNT_N"/>
    <property type="match status" value="1"/>
</dbReference>
<evidence type="ECO:0000313" key="11">
    <source>
        <dbReference type="EMBL" id="HHJ80787.1"/>
    </source>
</evidence>
<feature type="domain" description="Alanine dehydrogenase/pyridine nucleotide transhydrogenase NAD(H)-binding" evidence="9">
    <location>
        <begin position="148"/>
        <end position="296"/>
    </location>
</feature>
<feature type="active site" description="Proton donor/acceptor" evidence="6">
    <location>
        <position position="269"/>
    </location>
</feature>
<evidence type="ECO:0000256" key="6">
    <source>
        <dbReference type="PIRSR" id="PIRSR000183-1"/>
    </source>
</evidence>
<dbReference type="InterPro" id="IPR008141">
    <property type="entry name" value="Ala_DH"/>
</dbReference>
<evidence type="ECO:0000259" key="10">
    <source>
        <dbReference type="SMART" id="SM01003"/>
    </source>
</evidence>
<dbReference type="InterPro" id="IPR036291">
    <property type="entry name" value="NAD(P)-bd_dom_sf"/>
</dbReference>
<keyword evidence="8" id="KW-0547">Nucleotide-binding</keyword>
<dbReference type="EMBL" id="DRNF01000255">
    <property type="protein sequence ID" value="HHJ80787.1"/>
    <property type="molecule type" value="Genomic_DNA"/>
</dbReference>
<gene>
    <name evidence="11" type="primary">ald</name>
    <name evidence="11" type="ORF">ENJ65_04050</name>
</gene>
<feature type="binding site" evidence="8">
    <location>
        <position position="202"/>
    </location>
    <ligand>
        <name>NAD(+)</name>
        <dbReference type="ChEBI" id="CHEBI:57540"/>
    </ligand>
</feature>
<evidence type="ECO:0000256" key="8">
    <source>
        <dbReference type="PIRSR" id="PIRSR000183-3"/>
    </source>
</evidence>
<feature type="active site" description="Proton donor/acceptor" evidence="6">
    <location>
        <position position="95"/>
    </location>
</feature>
<reference evidence="11" key="1">
    <citation type="journal article" date="2020" name="mSystems">
        <title>Genome- and Community-Level Interaction Insights into Carbon Utilization and Element Cycling Functions of Hydrothermarchaeota in Hydrothermal Sediment.</title>
        <authorList>
            <person name="Zhou Z."/>
            <person name="Liu Y."/>
            <person name="Xu W."/>
            <person name="Pan J."/>
            <person name="Luo Z.H."/>
            <person name="Li M."/>
        </authorList>
    </citation>
    <scope>NUCLEOTIDE SEQUENCE [LARGE SCALE GENOMIC DNA]</scope>
    <source>
        <strain evidence="11">HyVt-505</strain>
    </source>
</reference>
<dbReference type="PANTHER" id="PTHR42795">
    <property type="entry name" value="ALANINE DEHYDROGENASE"/>
    <property type="match status" value="1"/>
</dbReference>
<dbReference type="SMART" id="SM01002">
    <property type="entry name" value="AlaDh_PNT_C"/>
    <property type="match status" value="1"/>
</dbReference>
<organism evidence="11">
    <name type="scientific">Candidatus Tenderia electrophaga</name>
    <dbReference type="NCBI Taxonomy" id="1748243"/>
    <lineage>
        <taxon>Bacteria</taxon>
        <taxon>Pseudomonadati</taxon>
        <taxon>Pseudomonadota</taxon>
        <taxon>Gammaproteobacteria</taxon>
        <taxon>Candidatus Tenderiales</taxon>
        <taxon>Candidatus Tenderiaceae</taxon>
        <taxon>Candidatus Tenderia</taxon>
    </lineage>
</organism>
<dbReference type="PANTHER" id="PTHR42795:SF1">
    <property type="entry name" value="ALANINE DEHYDROGENASE"/>
    <property type="match status" value="1"/>
</dbReference>
<dbReference type="CDD" id="cd05305">
    <property type="entry name" value="L-AlaDH"/>
    <property type="match status" value="1"/>
</dbReference>
<evidence type="ECO:0000256" key="2">
    <source>
        <dbReference type="ARBA" id="ARBA00012897"/>
    </source>
</evidence>
<evidence type="ECO:0000256" key="3">
    <source>
        <dbReference type="ARBA" id="ARBA00023002"/>
    </source>
</evidence>
<evidence type="ECO:0000259" key="9">
    <source>
        <dbReference type="SMART" id="SM01002"/>
    </source>
</evidence>
<feature type="binding site" evidence="7">
    <location>
        <position position="15"/>
    </location>
    <ligand>
        <name>substrate</name>
    </ligand>
</feature>
<dbReference type="NCBIfam" id="TIGR00518">
    <property type="entry name" value="alaDH"/>
    <property type="match status" value="1"/>
</dbReference>
<evidence type="ECO:0000256" key="1">
    <source>
        <dbReference type="ARBA" id="ARBA00005689"/>
    </source>
</evidence>
<dbReference type="AlphaFoldDB" id="A0A832J942"/>
<comment type="caution">
    <text evidence="11">The sequence shown here is derived from an EMBL/GenBank/DDBJ whole genome shotgun (WGS) entry which is preliminary data.</text>
</comment>
<dbReference type="PIRSF" id="PIRSF000183">
    <property type="entry name" value="Alanine_dh"/>
    <property type="match status" value="1"/>
</dbReference>
<proteinExistence type="inferred from homology"/>
<feature type="binding site" evidence="8">
    <location>
        <position position="219"/>
    </location>
    <ligand>
        <name>NAD(+)</name>
        <dbReference type="ChEBI" id="CHEBI:57540"/>
    </ligand>
</feature>
<feature type="binding site" evidence="7">
    <location>
        <position position="74"/>
    </location>
    <ligand>
        <name>substrate</name>
    </ligand>
</feature>
<evidence type="ECO:0000256" key="4">
    <source>
        <dbReference type="ARBA" id="ARBA00023027"/>
    </source>
</evidence>
<feature type="binding site" evidence="8">
    <location>
        <begin position="266"/>
        <end position="269"/>
    </location>
    <ligand>
        <name>NAD(+)</name>
        <dbReference type="ChEBI" id="CHEBI:57540"/>
    </ligand>
</feature>
<dbReference type="Gene3D" id="3.40.50.720">
    <property type="entry name" value="NAD(P)-binding Rossmann-like Domain"/>
    <property type="match status" value="2"/>
</dbReference>
<dbReference type="Pfam" id="PF05222">
    <property type="entry name" value="AlaDh_PNT_N"/>
    <property type="match status" value="1"/>
</dbReference>
<dbReference type="Pfam" id="PF01262">
    <property type="entry name" value="AlaDh_PNT_C"/>
    <property type="match status" value="1"/>
</dbReference>
<comment type="similarity">
    <text evidence="1 5">Belongs to the AlaDH/PNT family.</text>
</comment>
<dbReference type="EC" id="1.4.1.1" evidence="2 5"/>
<comment type="catalytic activity">
    <reaction evidence="5">
        <text>L-alanine + NAD(+) + H2O = pyruvate + NH4(+) + NADH + H(+)</text>
        <dbReference type="Rhea" id="RHEA:18405"/>
        <dbReference type="ChEBI" id="CHEBI:15361"/>
        <dbReference type="ChEBI" id="CHEBI:15377"/>
        <dbReference type="ChEBI" id="CHEBI:15378"/>
        <dbReference type="ChEBI" id="CHEBI:28938"/>
        <dbReference type="ChEBI" id="CHEBI:57540"/>
        <dbReference type="ChEBI" id="CHEBI:57945"/>
        <dbReference type="ChEBI" id="CHEBI:57972"/>
        <dbReference type="EC" id="1.4.1.1"/>
    </reaction>
</comment>
<name>A0A832J942_9GAMM</name>
<dbReference type="PROSITE" id="PS00837">
    <property type="entry name" value="ALADH_PNT_2"/>
    <property type="match status" value="1"/>
</dbReference>
<accession>A0A832J942</accession>
<dbReference type="SUPFAM" id="SSF52283">
    <property type="entry name" value="Formate/glycerate dehydrogenase catalytic domain-like"/>
    <property type="match status" value="1"/>
</dbReference>
<feature type="domain" description="Alanine dehydrogenase/pyridine nucleotide transhydrogenase N-terminal" evidence="10">
    <location>
        <begin position="4"/>
        <end position="136"/>
    </location>
</feature>
<keyword evidence="3 5" id="KW-0560">Oxidoreductase</keyword>
<evidence type="ECO:0000256" key="5">
    <source>
        <dbReference type="PIRNR" id="PIRNR000183"/>
    </source>
</evidence>
<dbReference type="GO" id="GO:0000166">
    <property type="term" value="F:nucleotide binding"/>
    <property type="evidence" value="ECO:0007669"/>
    <property type="project" value="UniProtKB-KW"/>
</dbReference>
<dbReference type="InterPro" id="IPR008143">
    <property type="entry name" value="Ala_DH/PNT_CS2"/>
</dbReference>
<evidence type="ECO:0000256" key="7">
    <source>
        <dbReference type="PIRSR" id="PIRSR000183-2"/>
    </source>
</evidence>
<feature type="binding site" evidence="8">
    <location>
        <begin position="238"/>
        <end position="239"/>
    </location>
    <ligand>
        <name>NAD(+)</name>
        <dbReference type="ChEBI" id="CHEBI:57540"/>
    </ligand>
</feature>
<protein>
    <recommendedName>
        <fullName evidence="2 5">Alanine dehydrogenase</fullName>
        <ecNumber evidence="2 5">1.4.1.1</ecNumber>
    </recommendedName>
</protein>
<dbReference type="GO" id="GO:0005886">
    <property type="term" value="C:plasma membrane"/>
    <property type="evidence" value="ECO:0007669"/>
    <property type="project" value="TreeGrafter"/>
</dbReference>
<keyword evidence="4 5" id="KW-0520">NAD</keyword>
<dbReference type="Proteomes" id="UP000885832">
    <property type="component" value="Unassembled WGS sequence"/>
</dbReference>
<dbReference type="InterPro" id="IPR007886">
    <property type="entry name" value="AlaDH/PNT_N"/>
</dbReference>
<dbReference type="GO" id="GO:0000286">
    <property type="term" value="F:alanine dehydrogenase activity"/>
    <property type="evidence" value="ECO:0007669"/>
    <property type="project" value="UniProtKB-UniRule"/>
</dbReference>
<dbReference type="InterPro" id="IPR007698">
    <property type="entry name" value="AlaDH/PNT_NAD(H)-bd"/>
</dbReference>
<sequence length="368" mass="38800">MKIGVPKEIKDHEYRVGVTPAGAKALIEAGHEVLVQTLAGDAIGFHDEMYQAVGAQIAATANDVYQCPMVVKVKEPQTSEFALMHEGQILFTYLHLAPDPEQTRQLLAQKVIGIAYETVTDQDGRLPLLVPMSEVAGRIAVQAGAFGLQMINGGRGVLLGGVAGVPRGKVVVIGGGVVGTEAAKMALGLGADVTILDSSLTRLRQLDDLFGPALKTRFSEAHALQELVPDADLVIGAVLLPGHAAPKLVSRERVKSMATGAVIVDVAIDQGGCFETSKPTSHSNPMYIDEGVVHYCVTNMPGACARTATMALTNATLPYVLLLADSGKQALKQNMGLMNGLNVYQGQVTNQAVANDLGYDYVAAETLF</sequence>
<dbReference type="GO" id="GO:0042853">
    <property type="term" value="P:L-alanine catabolic process"/>
    <property type="evidence" value="ECO:0007669"/>
    <property type="project" value="InterPro"/>
</dbReference>
<dbReference type="FunFam" id="3.40.50.720:FF:000049">
    <property type="entry name" value="Alanine dehydrogenase"/>
    <property type="match status" value="1"/>
</dbReference>